<dbReference type="PROSITE" id="PS51208">
    <property type="entry name" value="AUTOTRANSPORTER"/>
    <property type="match status" value="1"/>
</dbReference>
<reference evidence="2 3" key="1">
    <citation type="submission" date="2018-04" db="EMBL/GenBank/DDBJ databases">
        <title>Novel Campyloabacter and Helicobacter Species and Strains.</title>
        <authorList>
            <person name="Mannion A.J."/>
            <person name="Shen Z."/>
            <person name="Fox J.G."/>
        </authorList>
    </citation>
    <scope>NUCLEOTIDE SEQUENCE [LARGE SCALE GENOMIC DNA]</scope>
    <source>
        <strain evidence="2 3">MIT 04-9362</strain>
    </source>
</reference>
<dbReference type="EMBL" id="NXLX01000001">
    <property type="protein sequence ID" value="RDU74687.1"/>
    <property type="molecule type" value="Genomic_DNA"/>
</dbReference>
<comment type="caution">
    <text evidence="2">The sequence shown here is derived from an EMBL/GenBank/DDBJ whole genome shotgun (WGS) entry which is preliminary data.</text>
</comment>
<feature type="non-terminal residue" evidence="2">
    <location>
        <position position="1469"/>
    </location>
</feature>
<proteinExistence type="predicted"/>
<sequence length="1469" mass="155168">MFLSANIASADSNNYYNGTNVTNGNGTDQCQSASSPCAYTSHGTFTKDSSTNTLNFTNTSRVTGNYTLTAKGVTINVTAPTTSNANANIIDFQKGAATLTLTNSYLKFEDQTTKTAEHFLRALDGSASLTATFNGGIGTETIKNQQYNNIAFYGAMIMANNNSGNNTITFDNGANMVGMFYALGGSGTTAASVKATFDFKGGGNLIATDKDSYMNKWTNIKGKAINFERQIGGADENSNVTFNFGESGQKEYASQDKLDADGVVIKQLNNGDVSNDDASGAKTLITNAIKGNIYVAGYRGGSGVNYNANLTLNFYNNGLIDGAISTSSVANIKIYFANKGTIRSNLVFGMGGDGSTGTFVIAKSANEARVDDLTIEGSITNNGLTNYTVTANKFLMDGTATTGTSTNALTFDTYEATFKNFKLDNHGTTEIKTHNVTFDTFTLNNYKSTTISATESATFNNFSLNNTNKVEISAKTYLVINGASSDITTKGNLTIKNEATSSTTTDAKSSIDVKGIYGIGAYNTTSDTTITTKGNVNVGVLAAVKSDGSGAGSIKNTLTVDNSNNAGSVVLSVIGKDATASDLKLRGGSISGTTLANNQTNLTTRGNIVMFSNMTGGKSELVVSSGQNSSASVVGDIYTIGGTNNIKLSDTTKTDIPEFIGNITANGGSTNLIFDKTLWAPTNVLSLMSQTSMQDSSSDAAKAALLSYISQYGTGTVTSNNSGNVNIVLRQGDSATFTDTALFNVKTIGSSTTTILMQKSSTDLKIGANIDYDNAATTNIIFAGSNDLATSATKESFDTKANLTDVGTTGAQLFGVTYKDGTYFKVGAKTNAQRELIQRVGNTANGHTLTLVADLSGTTSTLSIDGLFMGDITALASSTAAAGGSRVGFTHNVTINTNAIIAGNITNQSTDTLNVVLKAGSKVFIDPTVTKNGQQNYGTTYTMASLTADGATHSYTEDLVDSIKTKNTVVDLGTMGVDLAEVATTSVEAYNLLKITKLGGNNVSFRTRVGDQNKVAKNIGAQNSASDSGSTLTGYADRVIVEGTKGDVTLQEFLQPVYTDNVSVDTITYNETDTSKNIAVLTVKNDSNGKALVDLGALDAIEGFDQISSGLRAVITDANGAVGTDKTGYTTYFLASADSKGASLANQQASAAALGSNYDLYLANMNSLNKRMGELRENANAQGAWARIFNGMQTSNFALETKALYTTFQAGYDYAFGFSGANNYLGFALSYANSITTSSETVKDILNVDQGIKDVTSNAIEFAIYNAYVQDGASKATGFKNGLYTDTILKFSYIMSNLSMLNQSDTYNTNNFALTLSQELGYRFLFGKTKEWSVTPQAEVTFGYLNQSNLKQKLGTAYLDGIQDSIITLRSRIGASYGYDFKQFTENKGFNAKVYLGTYFVGDYIAGGKVSLTSNLGTNVSLSPLASTGRFVMNVGSNFSIKENHRIYFDFERSFGGLITTNYQVNLGY</sequence>
<dbReference type="SUPFAM" id="SSF103515">
    <property type="entry name" value="Autotransporter"/>
    <property type="match status" value="1"/>
</dbReference>
<keyword evidence="3" id="KW-1185">Reference proteome</keyword>
<evidence type="ECO:0000313" key="2">
    <source>
        <dbReference type="EMBL" id="RDU74687.1"/>
    </source>
</evidence>
<organism evidence="2 3">
    <name type="scientific">Helicobacter anseris</name>
    <dbReference type="NCBI Taxonomy" id="375926"/>
    <lineage>
        <taxon>Bacteria</taxon>
        <taxon>Pseudomonadati</taxon>
        <taxon>Campylobacterota</taxon>
        <taxon>Epsilonproteobacteria</taxon>
        <taxon>Campylobacterales</taxon>
        <taxon>Helicobacteraceae</taxon>
        <taxon>Helicobacter</taxon>
    </lineage>
</organism>
<dbReference type="SMART" id="SM00869">
    <property type="entry name" value="Autotransporter"/>
    <property type="match status" value="1"/>
</dbReference>
<protein>
    <recommendedName>
        <fullName evidence="1">Autotransporter domain-containing protein</fullName>
    </recommendedName>
</protein>
<evidence type="ECO:0000313" key="3">
    <source>
        <dbReference type="Proteomes" id="UP000256695"/>
    </source>
</evidence>
<accession>A0A3D8JB14</accession>
<dbReference type="Proteomes" id="UP000256695">
    <property type="component" value="Unassembled WGS sequence"/>
</dbReference>
<dbReference type="Pfam" id="PF03797">
    <property type="entry name" value="Autotransporter"/>
    <property type="match status" value="1"/>
</dbReference>
<dbReference type="RefSeq" id="WP_115578395.1">
    <property type="nucleotide sequence ID" value="NZ_NXLX01000001.1"/>
</dbReference>
<gene>
    <name evidence="2" type="ORF">CQA57_01150</name>
</gene>
<dbReference type="InterPro" id="IPR005546">
    <property type="entry name" value="Autotransporte_beta"/>
</dbReference>
<name>A0A3D8JB14_9HELI</name>
<dbReference type="InterPro" id="IPR036709">
    <property type="entry name" value="Autotransporte_beta_dom_sf"/>
</dbReference>
<feature type="domain" description="Autotransporter" evidence="1">
    <location>
        <begin position="1177"/>
        <end position="1469"/>
    </location>
</feature>
<dbReference type="GO" id="GO:0019867">
    <property type="term" value="C:outer membrane"/>
    <property type="evidence" value="ECO:0007669"/>
    <property type="project" value="InterPro"/>
</dbReference>
<dbReference type="OrthoDB" id="6053567at2"/>
<dbReference type="NCBIfam" id="TIGR01414">
    <property type="entry name" value="autotrans_barl"/>
    <property type="match status" value="1"/>
</dbReference>
<dbReference type="Gene3D" id="2.40.128.130">
    <property type="entry name" value="Autotransporter beta-domain"/>
    <property type="match status" value="1"/>
</dbReference>
<dbReference type="InterPro" id="IPR006315">
    <property type="entry name" value="OM_autotransptr_brl_dom"/>
</dbReference>
<evidence type="ECO:0000259" key="1">
    <source>
        <dbReference type="PROSITE" id="PS51208"/>
    </source>
</evidence>